<gene>
    <name evidence="2" type="ORF">KI387_025826</name>
</gene>
<comment type="caution">
    <text evidence="2">The sequence shown here is derived from an EMBL/GenBank/DDBJ whole genome shotgun (WGS) entry which is preliminary data.</text>
</comment>
<feature type="non-terminal residue" evidence="2">
    <location>
        <position position="1"/>
    </location>
</feature>
<evidence type="ECO:0000313" key="3">
    <source>
        <dbReference type="Proteomes" id="UP000824469"/>
    </source>
</evidence>
<proteinExistence type="predicted"/>
<protein>
    <submittedName>
        <fullName evidence="2">Uncharacterized protein</fullName>
    </submittedName>
</protein>
<feature type="compositionally biased region" description="Polar residues" evidence="1">
    <location>
        <begin position="22"/>
        <end position="38"/>
    </location>
</feature>
<dbReference type="Proteomes" id="UP000824469">
    <property type="component" value="Unassembled WGS sequence"/>
</dbReference>
<evidence type="ECO:0000256" key="1">
    <source>
        <dbReference type="SAM" id="MobiDB-lite"/>
    </source>
</evidence>
<dbReference type="AlphaFoldDB" id="A0AA38KZF4"/>
<organism evidence="2 3">
    <name type="scientific">Taxus chinensis</name>
    <name type="common">Chinese yew</name>
    <name type="synonym">Taxus wallichiana var. chinensis</name>
    <dbReference type="NCBI Taxonomy" id="29808"/>
    <lineage>
        <taxon>Eukaryota</taxon>
        <taxon>Viridiplantae</taxon>
        <taxon>Streptophyta</taxon>
        <taxon>Embryophyta</taxon>
        <taxon>Tracheophyta</taxon>
        <taxon>Spermatophyta</taxon>
        <taxon>Pinopsida</taxon>
        <taxon>Pinidae</taxon>
        <taxon>Conifers II</taxon>
        <taxon>Cupressales</taxon>
        <taxon>Taxaceae</taxon>
        <taxon>Taxus</taxon>
    </lineage>
</organism>
<feature type="non-terminal residue" evidence="2">
    <location>
        <position position="79"/>
    </location>
</feature>
<accession>A0AA38KZF4</accession>
<sequence length="79" mass="8945">REETFGKIYSREQKLILRSRTHGSANPQGTHSASQAITGKNGAVGTFWKISRAERKSTLRPRSHKSARDTWRLLSQHGE</sequence>
<name>A0AA38KZF4_TAXCH</name>
<evidence type="ECO:0000313" key="2">
    <source>
        <dbReference type="EMBL" id="KAH9310791.1"/>
    </source>
</evidence>
<feature type="region of interest" description="Disordered" evidence="1">
    <location>
        <begin position="55"/>
        <end position="79"/>
    </location>
</feature>
<dbReference type="EMBL" id="JAHRHJ020000006">
    <property type="protein sequence ID" value="KAH9310791.1"/>
    <property type="molecule type" value="Genomic_DNA"/>
</dbReference>
<keyword evidence="3" id="KW-1185">Reference proteome</keyword>
<reference evidence="2 3" key="1">
    <citation type="journal article" date="2021" name="Nat. Plants">
        <title>The Taxus genome provides insights into paclitaxel biosynthesis.</title>
        <authorList>
            <person name="Xiong X."/>
            <person name="Gou J."/>
            <person name="Liao Q."/>
            <person name="Li Y."/>
            <person name="Zhou Q."/>
            <person name="Bi G."/>
            <person name="Li C."/>
            <person name="Du R."/>
            <person name="Wang X."/>
            <person name="Sun T."/>
            <person name="Guo L."/>
            <person name="Liang H."/>
            <person name="Lu P."/>
            <person name="Wu Y."/>
            <person name="Zhang Z."/>
            <person name="Ro D.K."/>
            <person name="Shang Y."/>
            <person name="Huang S."/>
            <person name="Yan J."/>
        </authorList>
    </citation>
    <scope>NUCLEOTIDE SEQUENCE [LARGE SCALE GENOMIC DNA]</scope>
    <source>
        <strain evidence="2">Ta-2019</strain>
    </source>
</reference>
<feature type="region of interest" description="Disordered" evidence="1">
    <location>
        <begin position="19"/>
        <end position="41"/>
    </location>
</feature>